<evidence type="ECO:0000313" key="2">
    <source>
        <dbReference type="Proteomes" id="UP001432209"/>
    </source>
</evidence>
<organism evidence="1 2">
    <name type="scientific">Streptomyces niveus</name>
    <name type="common">Streptomyces spheroides</name>
    <dbReference type="NCBI Taxonomy" id="193462"/>
    <lineage>
        <taxon>Bacteria</taxon>
        <taxon>Bacillati</taxon>
        <taxon>Actinomycetota</taxon>
        <taxon>Actinomycetes</taxon>
        <taxon>Kitasatosporales</taxon>
        <taxon>Streptomycetaceae</taxon>
        <taxon>Streptomyces</taxon>
    </lineage>
</organism>
<accession>A0ABZ2A8A8</accession>
<protein>
    <submittedName>
        <fullName evidence="1">Uncharacterized protein</fullName>
    </submittedName>
</protein>
<evidence type="ECO:0000313" key="1">
    <source>
        <dbReference type="EMBL" id="WUX54930.1"/>
    </source>
</evidence>
<dbReference type="RefSeq" id="WP_329078622.1">
    <property type="nucleotide sequence ID" value="NZ_CP109495.1"/>
</dbReference>
<dbReference type="EMBL" id="CP109495">
    <property type="protein sequence ID" value="WUX54930.1"/>
    <property type="molecule type" value="Genomic_DNA"/>
</dbReference>
<proteinExistence type="predicted"/>
<sequence>MPLSTPYVAARSTDKGPRKAELTVEFAAKGPRLAYKHTRPGDRDSHGNLWVRMAEDGGPGRVLYDSMHPNRQRVCMERMLCQICAEPADRDRLGWLFIDWRREDSPPTWPEKSITSMPPLCAEHVRVSLSQCPFLRRAEHAVVRVRKPHLYGVSGTLYRLTDAGWLASDSDVLFPYSKPRHPGLLASRLHRELRGVTVVNLP</sequence>
<gene>
    <name evidence="1" type="ORF">OG442_27205</name>
</gene>
<dbReference type="Proteomes" id="UP001432209">
    <property type="component" value="Chromosome"/>
</dbReference>
<name>A0ABZ2A8A8_STRNV</name>
<keyword evidence="2" id="KW-1185">Reference proteome</keyword>
<reference evidence="1" key="1">
    <citation type="submission" date="2022-10" db="EMBL/GenBank/DDBJ databases">
        <title>The complete genomes of actinobacterial strains from the NBC collection.</title>
        <authorList>
            <person name="Joergensen T.S."/>
            <person name="Alvarez Arevalo M."/>
            <person name="Sterndorff E.B."/>
            <person name="Faurdal D."/>
            <person name="Vuksanovic O."/>
            <person name="Mourched A.-S."/>
            <person name="Charusanti P."/>
            <person name="Shaw S."/>
            <person name="Blin K."/>
            <person name="Weber T."/>
        </authorList>
    </citation>
    <scope>NUCLEOTIDE SEQUENCE</scope>
    <source>
        <strain evidence="1">NBC_01432</strain>
    </source>
</reference>